<comment type="caution">
    <text evidence="1">The sequence shown here is derived from an EMBL/GenBank/DDBJ whole genome shotgun (WGS) entry which is preliminary data.</text>
</comment>
<keyword evidence="2" id="KW-1185">Reference proteome</keyword>
<reference evidence="1" key="1">
    <citation type="journal article" date="2021" name="New Phytol.">
        <title>Evolutionary innovations through gain and loss of genes in the ectomycorrhizal Boletales.</title>
        <authorList>
            <person name="Wu G."/>
            <person name="Miyauchi S."/>
            <person name="Morin E."/>
            <person name="Kuo A."/>
            <person name="Drula E."/>
            <person name="Varga T."/>
            <person name="Kohler A."/>
            <person name="Feng B."/>
            <person name="Cao Y."/>
            <person name="Lipzen A."/>
            <person name="Daum C."/>
            <person name="Hundley H."/>
            <person name="Pangilinan J."/>
            <person name="Johnson J."/>
            <person name="Barry K."/>
            <person name="LaButti K."/>
            <person name="Ng V."/>
            <person name="Ahrendt S."/>
            <person name="Min B."/>
            <person name="Choi I.G."/>
            <person name="Park H."/>
            <person name="Plett J.M."/>
            <person name="Magnuson J."/>
            <person name="Spatafora J.W."/>
            <person name="Nagy L.G."/>
            <person name="Henrissat B."/>
            <person name="Grigoriev I.V."/>
            <person name="Yang Z.L."/>
            <person name="Xu J."/>
            <person name="Martin F.M."/>
        </authorList>
    </citation>
    <scope>NUCLEOTIDE SEQUENCE</scope>
    <source>
        <strain evidence="1">ATCC 28755</strain>
    </source>
</reference>
<evidence type="ECO:0000313" key="1">
    <source>
        <dbReference type="EMBL" id="KAH7905023.1"/>
    </source>
</evidence>
<dbReference type="Proteomes" id="UP000790377">
    <property type="component" value="Unassembled WGS sequence"/>
</dbReference>
<gene>
    <name evidence="1" type="ORF">BJ138DRAFT_1138389</name>
</gene>
<proteinExistence type="predicted"/>
<accession>A0ACB7ZXE9</accession>
<protein>
    <submittedName>
        <fullName evidence="1">Uncharacterized protein</fullName>
    </submittedName>
</protein>
<name>A0ACB7ZXE9_9AGAM</name>
<organism evidence="1 2">
    <name type="scientific">Hygrophoropsis aurantiaca</name>
    <dbReference type="NCBI Taxonomy" id="72124"/>
    <lineage>
        <taxon>Eukaryota</taxon>
        <taxon>Fungi</taxon>
        <taxon>Dikarya</taxon>
        <taxon>Basidiomycota</taxon>
        <taxon>Agaricomycotina</taxon>
        <taxon>Agaricomycetes</taxon>
        <taxon>Agaricomycetidae</taxon>
        <taxon>Boletales</taxon>
        <taxon>Coniophorineae</taxon>
        <taxon>Hygrophoropsidaceae</taxon>
        <taxon>Hygrophoropsis</taxon>
    </lineage>
</organism>
<sequence>MMDQEHPPFVPDRYFCASPIIRRCRKGFKTIRGLNSHQTTIHRMDHHLQPPPPVIIPQHPPEEDLYQDHMQNQDEDLSSQPDSDENENDDSDGEGKAQDAQDFPVPRLHRAYEIRHHILDGTPCDENGLDLPEGSEPHPHAPPLHDPWAPFHDHAWRAKPPFRSHEDMYTTINSIKHGEVPWESLTVTYRDPNNPDGEIPVDSPSWMHGEYEVWYRNPRELLRNQLSNPDFKDEFDYAPRHVFGDDDNRIWSDFMAGNWAWKQADLIAEDPETHGSMFVPVILGSDKKTVTVGTGSNEYYPLYISNGNVHNNVCCAHRNAVSLVGFLSKPKTDEEYKNDPQFRKFCQNLFHTSLAAIPELLHAGMTTPEITMFLLSCIVQRWCAQRCTAHHTDLDGGGQSRTHEHTRALIYDERKANAIIADIDRRIAAVPPFPGLRWFSQGMQAFLDFCYLVLTETVSLPRQHSLKHYRLLTQLFGAPNGLCSSITESKHIKAVKRPYQRTSKWKALGQMLLINQRVDKLERFRVIMTEKGMMEGALLPEYLSNQNEGDDGDEPDEDEDSDDEDNGAVDGPHVSATVTLAKTKYRDWPDNADDIGTRVKQPNFEELIRRFLFDQHNPHSPIPASEVDIEECPTFRSRISIFPSAFACYFSPSDQCGVGGIYQQVIRATESWQGGAARRDCVFAEKDATLPGMQGLYIVQWSCALVCWFETMSDEPCPVTGMWQVKPEMKDKGKRCVSVINIDSIMQSAHLIPIYGNEYVPRNLRPSDSLLAFTGYYVNKYYYHAFEIAF</sequence>
<evidence type="ECO:0000313" key="2">
    <source>
        <dbReference type="Proteomes" id="UP000790377"/>
    </source>
</evidence>
<dbReference type="EMBL" id="MU268293">
    <property type="protein sequence ID" value="KAH7905023.1"/>
    <property type="molecule type" value="Genomic_DNA"/>
</dbReference>